<comment type="subcellular location">
    <subcellularLocation>
        <location evidence="6">Cell inner membrane</location>
        <topology evidence="6">Single-pass membrane protein</topology>
    </subcellularLocation>
</comment>
<evidence type="ECO:0000256" key="4">
    <source>
        <dbReference type="ARBA" id="ARBA00022989"/>
    </source>
</evidence>
<dbReference type="InterPro" id="IPR026265">
    <property type="entry name" value="LptC"/>
</dbReference>
<dbReference type="NCBIfam" id="NF008142">
    <property type="entry name" value="PRK10893.1"/>
    <property type="match status" value="1"/>
</dbReference>
<accession>A0A3S4HZS3</accession>
<name>A0A3S4HZS3_SERRU</name>
<dbReference type="STRING" id="61652.AXX16_1046"/>
<comment type="subunit">
    <text evidence="6">Component of the lipopolysaccharide transport and assembly complex. Interacts with LptA and the LptBFG transporter complex.</text>
</comment>
<dbReference type="GO" id="GO:0015221">
    <property type="term" value="F:lipopolysaccharide transmembrane transporter activity"/>
    <property type="evidence" value="ECO:0007669"/>
    <property type="project" value="InterPro"/>
</dbReference>
<dbReference type="InterPro" id="IPR052363">
    <property type="entry name" value="LPS_export_LptC"/>
</dbReference>
<dbReference type="Gene3D" id="2.60.450.10">
    <property type="entry name" value="Lipopolysaccharide (LPS) transport protein A like domain"/>
    <property type="match status" value="1"/>
</dbReference>
<evidence type="ECO:0000256" key="6">
    <source>
        <dbReference type="HAMAP-Rule" id="MF_01915"/>
    </source>
</evidence>
<dbReference type="Proteomes" id="UP000271603">
    <property type="component" value="Chromosome"/>
</dbReference>
<evidence type="ECO:0000313" key="9">
    <source>
        <dbReference type="Proteomes" id="UP000271603"/>
    </source>
</evidence>
<evidence type="ECO:0000313" key="8">
    <source>
        <dbReference type="EMBL" id="VEA70333.1"/>
    </source>
</evidence>
<dbReference type="PANTHER" id="PTHR37481">
    <property type="entry name" value="LIPOPOLYSACCHARIDE EXPORT SYSTEM PROTEIN LPTC"/>
    <property type="match status" value="1"/>
</dbReference>
<gene>
    <name evidence="6 8" type="primary">lptC</name>
    <name evidence="8" type="ORF">NCTC9419_01830</name>
</gene>
<evidence type="ECO:0000256" key="3">
    <source>
        <dbReference type="ARBA" id="ARBA00022692"/>
    </source>
</evidence>
<sequence length="192" mass="21663">MSKTKRWITIILALIVLALIGWNMADYDDEPTSGPVNSADPTYQSQQTVTVVYNPAGKLNYKLVAESAKYYTAEELSWFTQPVMTLFNENAVATWSVRSDRAKLTKDRMLYLYGHVEVNSLTTTSQLEKIKTDNAQVNLVTQDVSSDDEVTLYGANFNSNGMKMRGNLRDKTAELIDKVKTNYEIQTQKTTP</sequence>
<dbReference type="GO" id="GO:0030288">
    <property type="term" value="C:outer membrane-bounded periplasmic space"/>
    <property type="evidence" value="ECO:0007669"/>
    <property type="project" value="TreeGrafter"/>
</dbReference>
<dbReference type="GO" id="GO:0005886">
    <property type="term" value="C:plasma membrane"/>
    <property type="evidence" value="ECO:0007669"/>
    <property type="project" value="UniProtKB-SubCell"/>
</dbReference>
<dbReference type="PIRSF" id="PIRSF028513">
    <property type="entry name" value="LptC"/>
    <property type="match status" value="1"/>
</dbReference>
<comment type="function">
    <text evidence="6">Involved in the assembly of lipopolysaccharide (LPS). Required for the translocation of LPS from the inner membrane to the outer membrane. Facilitates the transfer of LPS from the inner membrane to the periplasmic protein LptA. Could be a docking site for LptA.</text>
</comment>
<keyword evidence="5 6" id="KW-0472">Membrane</keyword>
<dbReference type="NCBIfam" id="TIGR04409">
    <property type="entry name" value="LptC_YrbK"/>
    <property type="match status" value="1"/>
</dbReference>
<organism evidence="8 9">
    <name type="scientific">Serratia rubidaea</name>
    <name type="common">Serratia marinorubra</name>
    <dbReference type="NCBI Taxonomy" id="61652"/>
    <lineage>
        <taxon>Bacteria</taxon>
        <taxon>Pseudomonadati</taxon>
        <taxon>Pseudomonadota</taxon>
        <taxon>Gammaproteobacteria</taxon>
        <taxon>Enterobacterales</taxon>
        <taxon>Yersiniaceae</taxon>
        <taxon>Serratia</taxon>
    </lineage>
</organism>
<evidence type="ECO:0000256" key="1">
    <source>
        <dbReference type="ARBA" id="ARBA00022475"/>
    </source>
</evidence>
<dbReference type="HAMAP" id="MF_01915">
    <property type="entry name" value="LPS_assembly_LptC"/>
    <property type="match status" value="1"/>
</dbReference>
<comment type="function">
    <text evidence="7">Required for the translocation of lipopolysaccharide (LPS) from the inner membrane to the outer membrane.</text>
</comment>
<evidence type="ECO:0000256" key="7">
    <source>
        <dbReference type="PIRNR" id="PIRNR028513"/>
    </source>
</evidence>
<proteinExistence type="inferred from homology"/>
<keyword evidence="4 6" id="KW-1133">Transmembrane helix</keyword>
<dbReference type="Pfam" id="PF06835">
    <property type="entry name" value="LptC"/>
    <property type="match status" value="1"/>
</dbReference>
<dbReference type="GO" id="GO:0017089">
    <property type="term" value="F:glycolipid transfer activity"/>
    <property type="evidence" value="ECO:0007669"/>
    <property type="project" value="TreeGrafter"/>
</dbReference>
<reference evidence="8 9" key="1">
    <citation type="submission" date="2018-12" db="EMBL/GenBank/DDBJ databases">
        <authorList>
            <consortium name="Pathogen Informatics"/>
        </authorList>
    </citation>
    <scope>NUCLEOTIDE SEQUENCE [LARGE SCALE GENOMIC DNA]</scope>
    <source>
        <strain evidence="8 9">NCTC9419</strain>
    </source>
</reference>
<keyword evidence="2 6" id="KW-0997">Cell inner membrane</keyword>
<dbReference type="GO" id="GO:0043165">
    <property type="term" value="P:Gram-negative-bacterium-type cell outer membrane assembly"/>
    <property type="evidence" value="ECO:0007669"/>
    <property type="project" value="UniProtKB-UniRule"/>
</dbReference>
<dbReference type="AlphaFoldDB" id="A0A3S4HZS3"/>
<protein>
    <recommendedName>
        <fullName evidence="6 7">Lipopolysaccharide export system protein LptC</fullName>
    </recommendedName>
</protein>
<dbReference type="EMBL" id="LR134155">
    <property type="protein sequence ID" value="VEA70333.1"/>
    <property type="molecule type" value="Genomic_DNA"/>
</dbReference>
<keyword evidence="3 6" id="KW-0812">Transmembrane</keyword>
<evidence type="ECO:0000256" key="2">
    <source>
        <dbReference type="ARBA" id="ARBA00022519"/>
    </source>
</evidence>
<keyword evidence="1 6" id="KW-1003">Cell membrane</keyword>
<dbReference type="InterPro" id="IPR010664">
    <property type="entry name" value="LipoPS_assembly_LptC-rel"/>
</dbReference>
<comment type="similarity">
    <text evidence="6 7">Belongs to the LptC family.</text>
</comment>
<dbReference type="PANTHER" id="PTHR37481:SF1">
    <property type="entry name" value="LIPOPOLYSACCHARIDE EXPORT SYSTEM PROTEIN LPTC"/>
    <property type="match status" value="1"/>
</dbReference>
<evidence type="ECO:0000256" key="5">
    <source>
        <dbReference type="ARBA" id="ARBA00023136"/>
    </source>
</evidence>